<dbReference type="InterPro" id="IPR028661">
    <property type="entry name" value="Vps29"/>
</dbReference>
<evidence type="ECO:0000256" key="1">
    <source>
        <dbReference type="ARBA" id="ARBA00005945"/>
    </source>
</evidence>
<evidence type="ECO:0000313" key="9">
    <source>
        <dbReference type="EMBL" id="KRY84460.1"/>
    </source>
</evidence>
<proteinExistence type="inferred from homology"/>
<evidence type="ECO:0000259" key="8">
    <source>
        <dbReference type="Pfam" id="PF12850"/>
    </source>
</evidence>
<name>A0A0V1FEQ9_TRIPS</name>
<organism evidence="9 10">
    <name type="scientific">Trichinella pseudospiralis</name>
    <name type="common">Parasitic roundworm</name>
    <dbReference type="NCBI Taxonomy" id="6337"/>
    <lineage>
        <taxon>Eukaryota</taxon>
        <taxon>Metazoa</taxon>
        <taxon>Ecdysozoa</taxon>
        <taxon>Nematoda</taxon>
        <taxon>Enoplea</taxon>
        <taxon>Dorylaimia</taxon>
        <taxon>Trichinellida</taxon>
        <taxon>Trichinellidae</taxon>
        <taxon>Trichinella</taxon>
    </lineage>
</organism>
<dbReference type="InterPro" id="IPR000979">
    <property type="entry name" value="Phosphodiesterase_MJ0936/Vps29"/>
</dbReference>
<dbReference type="InterPro" id="IPR029052">
    <property type="entry name" value="Metallo-depent_PP-like"/>
</dbReference>
<keyword evidence="4 6" id="KW-0653">Protein transport</keyword>
<dbReference type="GO" id="GO:0042147">
    <property type="term" value="P:retrograde transport, endosome to Golgi"/>
    <property type="evidence" value="ECO:0007669"/>
    <property type="project" value="InterPro"/>
</dbReference>
<evidence type="ECO:0000313" key="10">
    <source>
        <dbReference type="Proteomes" id="UP000054995"/>
    </source>
</evidence>
<dbReference type="GO" id="GO:0030904">
    <property type="term" value="C:retromer complex"/>
    <property type="evidence" value="ECO:0007669"/>
    <property type="project" value="InterPro"/>
</dbReference>
<evidence type="ECO:0000256" key="6">
    <source>
        <dbReference type="RuleBase" id="RU362040"/>
    </source>
</evidence>
<dbReference type="SUPFAM" id="SSF56300">
    <property type="entry name" value="Metallo-dependent phosphatases"/>
    <property type="match status" value="1"/>
</dbReference>
<dbReference type="AlphaFoldDB" id="A0A0V1FEQ9"/>
<dbReference type="Gene3D" id="3.30.1330.30">
    <property type="match status" value="1"/>
</dbReference>
<dbReference type="InterPro" id="IPR013123">
    <property type="entry name" value="SpoU_subst-bd"/>
</dbReference>
<dbReference type="GO" id="GO:0015031">
    <property type="term" value="P:protein transport"/>
    <property type="evidence" value="ECO:0007669"/>
    <property type="project" value="UniProtKB-KW"/>
</dbReference>
<protein>
    <recommendedName>
        <fullName evidence="2 6">Vacuolar protein sorting-associated protein 29</fullName>
    </recommendedName>
    <alternativeName>
        <fullName evidence="5 6">Vesicle protein sorting 29</fullName>
    </alternativeName>
</protein>
<dbReference type="InterPro" id="IPR029064">
    <property type="entry name" value="Ribosomal_eL30-like_sf"/>
</dbReference>
<sequence>MLLYRSVYTDLKEKGMLMQQLTRNMSYAARMRLLNKQHPIWFVKCLKRIKKMKRETFFEKYLRMKYTDPYTEFKKKLSNIQFIEGRAVCGIQNVKRILLSDSIQVNQLYFALKCNSEKNFNEAAINELIGLAKRQLIELNVLSSAMITKISGCSDHEGVCADVTMLPAKDGVTQQSEALVLVLGDAHIPHRCAALPKQFRRMLLPNKIQHILCTGNLCTKEQFDFLKSLASDVHVVKGDFDEDSDNQETKVVTVGQFRIGLCHGHQLVPWGDFQVIEMLRRKLNVDIMITGNTHKLETYEREGIYYINPGSITGAFTPLEPNVTPSFVLLDVQQAIVTIYIYKLINDEVKVEKTQYKKT</sequence>
<keyword evidence="3 6" id="KW-0813">Transport</keyword>
<reference evidence="9 10" key="1">
    <citation type="submission" date="2015-01" db="EMBL/GenBank/DDBJ databases">
        <title>Evolution of Trichinella species and genotypes.</title>
        <authorList>
            <person name="Korhonen P.K."/>
            <person name="Edoardo P."/>
            <person name="Giuseppe L.R."/>
            <person name="Gasser R.B."/>
        </authorList>
    </citation>
    <scope>NUCLEOTIDE SEQUENCE [LARGE SCALE GENOMIC DNA]</scope>
    <source>
        <strain evidence="9">ISS470</strain>
    </source>
</reference>
<dbReference type="Pfam" id="PF12850">
    <property type="entry name" value="Metallophos_2"/>
    <property type="match status" value="1"/>
</dbReference>
<dbReference type="GO" id="GO:0031410">
    <property type="term" value="C:cytoplasmic vesicle"/>
    <property type="evidence" value="ECO:0007669"/>
    <property type="project" value="UniProtKB-ARBA"/>
</dbReference>
<dbReference type="Gene3D" id="3.60.21.10">
    <property type="match status" value="1"/>
</dbReference>
<keyword evidence="10" id="KW-1185">Reference proteome</keyword>
<feature type="domain" description="RNA 2-O ribose methyltransferase substrate binding" evidence="7">
    <location>
        <begin position="88"/>
        <end position="166"/>
    </location>
</feature>
<comment type="function">
    <text evidence="6">Component of the commander complex that is essential for endosomal recycling of transmembrane cargos; the commander complex is composed of the Csubcomplex and the retriever subcomplex. Component of the retriever complex, which is a heterotrimeric complex related to retromer cargo-selective complex (CSC) and essential for retromer-independent retrieval and recycling of numerous cargos. Component of the retromer cargo-selective complex (CSC). The CSC is believed to be the core functional component of retromer or respective retromer complex variants acting to prevent missorting of selected transmembrane cargo proteins into the lysosomal degradation pathway. In the endosomes, retriever complex drives the retrieval and recycling of NxxY-motif-containing cargo proteins by coupling to snx17, a cargo essential for the homeostatic maintenance of numerous cell surface proteins associated with processes that include cell migration, cell adhesion, nutrient supply and cell signaling. The recruitment of the retriever complex to the endosomal membrane involves Cand WASH complexes.</text>
</comment>
<dbReference type="PANTHER" id="PTHR11124">
    <property type="entry name" value="VACUOLAR SORTING PROTEIN VPS29"/>
    <property type="match status" value="1"/>
</dbReference>
<dbReference type="EMBL" id="JYDT01000113">
    <property type="protein sequence ID" value="KRY84460.1"/>
    <property type="molecule type" value="Genomic_DNA"/>
</dbReference>
<accession>A0A0V1FEQ9</accession>
<comment type="caution">
    <text evidence="9">The sequence shown here is derived from an EMBL/GenBank/DDBJ whole genome shotgun (WGS) entry which is preliminary data.</text>
</comment>
<evidence type="ECO:0000256" key="4">
    <source>
        <dbReference type="ARBA" id="ARBA00022927"/>
    </source>
</evidence>
<dbReference type="Pfam" id="PF08032">
    <property type="entry name" value="SpoU_sub_bind"/>
    <property type="match status" value="1"/>
</dbReference>
<dbReference type="FunFam" id="3.60.21.10:FF:000015">
    <property type="entry name" value="Vacuolar protein sorting-associated protein 29"/>
    <property type="match status" value="1"/>
</dbReference>
<dbReference type="OrthoDB" id="10258130at2759"/>
<evidence type="ECO:0000256" key="2">
    <source>
        <dbReference type="ARBA" id="ARBA00017767"/>
    </source>
</evidence>
<feature type="domain" description="Calcineurin-like phosphoesterase" evidence="8">
    <location>
        <begin position="180"/>
        <end position="334"/>
    </location>
</feature>
<gene>
    <name evidence="9" type="primary">vps29</name>
    <name evidence="9" type="ORF">T4D_6299</name>
</gene>
<dbReference type="NCBIfam" id="TIGR00040">
    <property type="entry name" value="yfcE"/>
    <property type="match status" value="1"/>
</dbReference>
<dbReference type="CDD" id="cd07394">
    <property type="entry name" value="MPP_Vps29"/>
    <property type="match status" value="1"/>
</dbReference>
<dbReference type="Proteomes" id="UP000054995">
    <property type="component" value="Unassembled WGS sequence"/>
</dbReference>
<dbReference type="InterPro" id="IPR024654">
    <property type="entry name" value="Calcineurin-like_PHP_lpxH"/>
</dbReference>
<comment type="similarity">
    <text evidence="1 6">Belongs to the VPS29 family.</text>
</comment>
<dbReference type="GO" id="GO:0008168">
    <property type="term" value="F:methyltransferase activity"/>
    <property type="evidence" value="ECO:0007669"/>
    <property type="project" value="InterPro"/>
</dbReference>
<dbReference type="GO" id="GO:0005829">
    <property type="term" value="C:cytosol"/>
    <property type="evidence" value="ECO:0007669"/>
    <property type="project" value="GOC"/>
</dbReference>
<evidence type="ECO:0000256" key="5">
    <source>
        <dbReference type="ARBA" id="ARBA00031913"/>
    </source>
</evidence>
<evidence type="ECO:0000256" key="3">
    <source>
        <dbReference type="ARBA" id="ARBA00022448"/>
    </source>
</evidence>
<evidence type="ECO:0000259" key="7">
    <source>
        <dbReference type="Pfam" id="PF08032"/>
    </source>
</evidence>